<sequence length="291" mass="31800">MYNKTVCKQPKAGEGFMQKIKDFCKRHRLLWLTLLLALAAAAVAAWAGFDLGQRVDNQPVYEIVNDDYTRTVVIPATADAATQDDGTTGLYLPVPLKSGQRIYGVRLDLTTHNWAFRQGTLYAALLDADGNAVANGELDCITIKDDTFAAITFDVPYTAPGTADAEADYDLANPNMTLRLWYTPGDDWDVYHLLGLWTDADTSQQMTRRNANGTTDSIVGHPALQYVVNDSGSWSHVISRLLGVLTFAAVVAGFILLTHRAKLWQVVLVCGAVLGVAFAFLTPPLVGPDEY</sequence>
<dbReference type="EMBL" id="AJWZ01011659">
    <property type="protein sequence ID" value="EKC44449.1"/>
    <property type="molecule type" value="Genomic_DNA"/>
</dbReference>
<keyword evidence="1" id="KW-1133">Transmembrane helix</keyword>
<comment type="caution">
    <text evidence="2">The sequence shown here is derived from an EMBL/GenBank/DDBJ whole genome shotgun (WGS) entry which is preliminary data.</text>
</comment>
<dbReference type="AlphaFoldDB" id="K1RLM5"/>
<keyword evidence="1" id="KW-0812">Transmembrane</keyword>
<evidence type="ECO:0000313" key="2">
    <source>
        <dbReference type="EMBL" id="EKC44449.1"/>
    </source>
</evidence>
<evidence type="ECO:0000256" key="1">
    <source>
        <dbReference type="SAM" id="Phobius"/>
    </source>
</evidence>
<protein>
    <submittedName>
        <fullName evidence="2">Uncharacterized protein</fullName>
    </submittedName>
</protein>
<gene>
    <name evidence="2" type="ORF">OBE_17473</name>
</gene>
<proteinExistence type="predicted"/>
<feature type="transmembrane region" description="Helical" evidence="1">
    <location>
        <begin position="237"/>
        <end position="256"/>
    </location>
</feature>
<accession>K1RLM5</accession>
<feature type="transmembrane region" description="Helical" evidence="1">
    <location>
        <begin position="263"/>
        <end position="281"/>
    </location>
</feature>
<name>K1RLM5_9ZZZZ</name>
<keyword evidence="1" id="KW-0472">Membrane</keyword>
<organism evidence="2">
    <name type="scientific">human gut metagenome</name>
    <dbReference type="NCBI Taxonomy" id="408170"/>
    <lineage>
        <taxon>unclassified sequences</taxon>
        <taxon>metagenomes</taxon>
        <taxon>organismal metagenomes</taxon>
    </lineage>
</organism>
<reference evidence="2" key="1">
    <citation type="journal article" date="2013" name="Environ. Microbiol.">
        <title>Microbiota from the distal guts of lean and obese adolescents exhibit partial functional redundancy besides clear differences in community structure.</title>
        <authorList>
            <person name="Ferrer M."/>
            <person name="Ruiz A."/>
            <person name="Lanza F."/>
            <person name="Haange S.B."/>
            <person name="Oberbach A."/>
            <person name="Till H."/>
            <person name="Bargiela R."/>
            <person name="Campoy C."/>
            <person name="Segura M.T."/>
            <person name="Richter M."/>
            <person name="von Bergen M."/>
            <person name="Seifert J."/>
            <person name="Suarez A."/>
        </authorList>
    </citation>
    <scope>NUCLEOTIDE SEQUENCE</scope>
</reference>
<feature type="non-terminal residue" evidence="2">
    <location>
        <position position="291"/>
    </location>
</feature>